<keyword evidence="2 4" id="KW-0863">Zinc-finger</keyword>
<keyword evidence="3 4" id="KW-0862">Zinc</keyword>
<dbReference type="SUPFAM" id="SSF49599">
    <property type="entry name" value="TRAF domain-like"/>
    <property type="match status" value="1"/>
</dbReference>
<dbReference type="GO" id="GO:0008270">
    <property type="term" value="F:zinc ion binding"/>
    <property type="evidence" value="ECO:0007669"/>
    <property type="project" value="UniProtKB-KW"/>
</dbReference>
<feature type="domain" description="TRAF-type" evidence="6">
    <location>
        <begin position="69"/>
        <end position="118"/>
    </location>
</feature>
<proteinExistence type="predicted"/>
<dbReference type="InterPro" id="IPR013083">
    <property type="entry name" value="Znf_RING/FYVE/PHD"/>
</dbReference>
<evidence type="ECO:0000259" key="6">
    <source>
        <dbReference type="PROSITE" id="PS50145"/>
    </source>
</evidence>
<protein>
    <submittedName>
        <fullName evidence="8">RING-type domain-containing protein</fullName>
    </submittedName>
</protein>
<dbReference type="InterPro" id="IPR017907">
    <property type="entry name" value="Znf_RING_CS"/>
</dbReference>
<accession>A0A1I8FHR5</accession>
<dbReference type="Gene3D" id="3.30.40.10">
    <property type="entry name" value="Zinc/RING finger domain, C3HC4 (zinc finger)"/>
    <property type="match status" value="1"/>
</dbReference>
<evidence type="ECO:0000313" key="7">
    <source>
        <dbReference type="Proteomes" id="UP000095280"/>
    </source>
</evidence>
<dbReference type="AlphaFoldDB" id="A0A1I8FHR5"/>
<dbReference type="PANTHER" id="PTHR10131:SF94">
    <property type="entry name" value="TNF RECEPTOR-ASSOCIATED FACTOR 4"/>
    <property type="match status" value="1"/>
</dbReference>
<evidence type="ECO:0000313" key="8">
    <source>
        <dbReference type="WBParaSite" id="maker-unitig_33531-snap-gene-0.2-mRNA-1"/>
    </source>
</evidence>
<evidence type="ECO:0000256" key="4">
    <source>
        <dbReference type="PROSITE-ProRule" id="PRU00207"/>
    </source>
</evidence>
<sequence length="153" mass="16962">MIIICKLQLCQQPLVDPLDTRCGHTFCTPCLRVHLARQALCPIDKSIINFLECAPASGLVKKLLDKLLVVCPNVDYCEDVLPRCDLESHLLHRCRGAVTRCAKAHLGCTFQGPRSALHSHLLWECAYRTEGEVPLLPPEPDPTGMSCSLANFN</sequence>
<evidence type="ECO:0000259" key="5">
    <source>
        <dbReference type="PROSITE" id="PS50089"/>
    </source>
</evidence>
<dbReference type="InterPro" id="IPR001841">
    <property type="entry name" value="Znf_RING"/>
</dbReference>
<feature type="zinc finger region" description="TRAF-type" evidence="4">
    <location>
        <begin position="69"/>
        <end position="118"/>
    </location>
</feature>
<reference evidence="8" key="1">
    <citation type="submission" date="2016-11" db="UniProtKB">
        <authorList>
            <consortium name="WormBaseParasite"/>
        </authorList>
    </citation>
    <scope>IDENTIFICATION</scope>
</reference>
<dbReference type="Proteomes" id="UP000095280">
    <property type="component" value="Unplaced"/>
</dbReference>
<dbReference type="Pfam" id="PF00097">
    <property type="entry name" value="zf-C3HC4"/>
    <property type="match status" value="1"/>
</dbReference>
<evidence type="ECO:0000256" key="1">
    <source>
        <dbReference type="ARBA" id="ARBA00022723"/>
    </source>
</evidence>
<feature type="domain" description="RING-type" evidence="5">
    <location>
        <begin position="9"/>
        <end position="45"/>
    </location>
</feature>
<evidence type="ECO:0000256" key="2">
    <source>
        <dbReference type="ARBA" id="ARBA00022771"/>
    </source>
</evidence>
<keyword evidence="1 4" id="KW-0479">Metal-binding</keyword>
<dbReference type="InterPro" id="IPR018957">
    <property type="entry name" value="Znf_C3HC4_RING-type"/>
</dbReference>
<dbReference type="WBParaSite" id="maker-unitig_33531-snap-gene-0.2-mRNA-1">
    <property type="protein sequence ID" value="maker-unitig_33531-snap-gene-0.2-mRNA-1"/>
    <property type="gene ID" value="maker-unitig_33531-snap-gene-0.2"/>
</dbReference>
<dbReference type="PROSITE" id="PS50145">
    <property type="entry name" value="ZF_TRAF"/>
    <property type="match status" value="1"/>
</dbReference>
<evidence type="ECO:0000256" key="3">
    <source>
        <dbReference type="ARBA" id="ARBA00022833"/>
    </source>
</evidence>
<dbReference type="PROSITE" id="PS00518">
    <property type="entry name" value="ZF_RING_1"/>
    <property type="match status" value="1"/>
</dbReference>
<dbReference type="PANTHER" id="PTHR10131">
    <property type="entry name" value="TNF RECEPTOR ASSOCIATED FACTOR"/>
    <property type="match status" value="1"/>
</dbReference>
<keyword evidence="7" id="KW-1185">Reference proteome</keyword>
<dbReference type="InterPro" id="IPR001293">
    <property type="entry name" value="Znf_TRAF"/>
</dbReference>
<name>A0A1I8FHR5_9PLAT</name>
<dbReference type="PROSITE" id="PS50089">
    <property type="entry name" value="ZF_RING_2"/>
    <property type="match status" value="1"/>
</dbReference>
<dbReference type="SUPFAM" id="SSF57850">
    <property type="entry name" value="RING/U-box"/>
    <property type="match status" value="1"/>
</dbReference>
<organism evidence="7 8">
    <name type="scientific">Macrostomum lignano</name>
    <dbReference type="NCBI Taxonomy" id="282301"/>
    <lineage>
        <taxon>Eukaryota</taxon>
        <taxon>Metazoa</taxon>
        <taxon>Spiralia</taxon>
        <taxon>Lophotrochozoa</taxon>
        <taxon>Platyhelminthes</taxon>
        <taxon>Rhabditophora</taxon>
        <taxon>Macrostomorpha</taxon>
        <taxon>Macrostomida</taxon>
        <taxon>Macrostomidae</taxon>
        <taxon>Macrostomum</taxon>
    </lineage>
</organism>